<dbReference type="InterPro" id="IPR001182">
    <property type="entry name" value="FtsW/RodA"/>
</dbReference>
<evidence type="ECO:0000256" key="20">
    <source>
        <dbReference type="ARBA" id="ARBA00049902"/>
    </source>
</evidence>
<evidence type="ECO:0000256" key="21">
    <source>
        <dbReference type="SAM" id="Phobius"/>
    </source>
</evidence>
<dbReference type="GO" id="GO:0008955">
    <property type="term" value="F:peptidoglycan glycosyltransferase activity"/>
    <property type="evidence" value="ECO:0007669"/>
    <property type="project" value="UniProtKB-EC"/>
</dbReference>
<keyword evidence="6" id="KW-0808">Transferase</keyword>
<dbReference type="GO" id="GO:0008360">
    <property type="term" value="P:regulation of cell shape"/>
    <property type="evidence" value="ECO:0007669"/>
    <property type="project" value="UniProtKB-KW"/>
</dbReference>
<keyword evidence="5" id="KW-0328">Glycosyltransferase</keyword>
<evidence type="ECO:0000256" key="19">
    <source>
        <dbReference type="ARBA" id="ARBA00044770"/>
    </source>
</evidence>
<dbReference type="Proteomes" id="UP000176241">
    <property type="component" value="Unassembled WGS sequence"/>
</dbReference>
<dbReference type="GO" id="GO:0032153">
    <property type="term" value="C:cell division site"/>
    <property type="evidence" value="ECO:0007669"/>
    <property type="project" value="TreeGrafter"/>
</dbReference>
<keyword evidence="12" id="KW-0131">Cell cycle</keyword>
<dbReference type="PANTHER" id="PTHR30474:SF2">
    <property type="entry name" value="PEPTIDOGLYCAN GLYCOSYLTRANSFERASE FTSW-RELATED"/>
    <property type="match status" value="1"/>
</dbReference>
<dbReference type="GO" id="GO:0051301">
    <property type="term" value="P:cell division"/>
    <property type="evidence" value="ECO:0007669"/>
    <property type="project" value="UniProtKB-KW"/>
</dbReference>
<keyword evidence="3" id="KW-1003">Cell membrane</keyword>
<comment type="pathway">
    <text evidence="2">Cell wall biogenesis; peptidoglycan biosynthesis.</text>
</comment>
<evidence type="ECO:0000313" key="22">
    <source>
        <dbReference type="EMBL" id="OGY45958.1"/>
    </source>
</evidence>
<evidence type="ECO:0000256" key="16">
    <source>
        <dbReference type="ARBA" id="ARBA00038053"/>
    </source>
</evidence>
<evidence type="ECO:0000256" key="6">
    <source>
        <dbReference type="ARBA" id="ARBA00022679"/>
    </source>
</evidence>
<evidence type="ECO:0000256" key="8">
    <source>
        <dbReference type="ARBA" id="ARBA00022960"/>
    </source>
</evidence>
<comment type="caution">
    <text evidence="22">The sequence shown here is derived from an EMBL/GenBank/DDBJ whole genome shotgun (WGS) entry which is preliminary data.</text>
</comment>
<evidence type="ECO:0000256" key="5">
    <source>
        <dbReference type="ARBA" id="ARBA00022676"/>
    </source>
</evidence>
<comment type="subcellular location">
    <subcellularLocation>
        <location evidence="1">Cell membrane</location>
        <topology evidence="1">Multi-pass membrane protein</topology>
    </subcellularLocation>
</comment>
<comment type="catalytic activity">
    <reaction evidence="20">
        <text>[GlcNAc-(1-&gt;4)-Mur2Ac(oyl-L-Ala-gamma-D-Glu-L-Lys-D-Ala-D-Ala)](n)-di-trans,octa-cis-undecaprenyl diphosphate + beta-D-GlcNAc-(1-&gt;4)-Mur2Ac(oyl-L-Ala-gamma-D-Glu-L-Lys-D-Ala-D-Ala)-di-trans,octa-cis-undecaprenyl diphosphate = [GlcNAc-(1-&gt;4)-Mur2Ac(oyl-L-Ala-gamma-D-Glu-L-Lys-D-Ala-D-Ala)](n+1)-di-trans,octa-cis-undecaprenyl diphosphate + di-trans,octa-cis-undecaprenyl diphosphate + H(+)</text>
        <dbReference type="Rhea" id="RHEA:23708"/>
        <dbReference type="Rhea" id="RHEA-COMP:9602"/>
        <dbReference type="Rhea" id="RHEA-COMP:9603"/>
        <dbReference type="ChEBI" id="CHEBI:15378"/>
        <dbReference type="ChEBI" id="CHEBI:58405"/>
        <dbReference type="ChEBI" id="CHEBI:60033"/>
        <dbReference type="ChEBI" id="CHEBI:78435"/>
        <dbReference type="EC" id="2.4.99.28"/>
    </reaction>
</comment>
<dbReference type="Pfam" id="PF01098">
    <property type="entry name" value="FTSW_RODA_SPOVE"/>
    <property type="match status" value="1"/>
</dbReference>
<dbReference type="GO" id="GO:0071555">
    <property type="term" value="P:cell wall organization"/>
    <property type="evidence" value="ECO:0007669"/>
    <property type="project" value="UniProtKB-KW"/>
</dbReference>
<feature type="transmembrane region" description="Helical" evidence="21">
    <location>
        <begin position="331"/>
        <end position="352"/>
    </location>
</feature>
<feature type="transmembrane region" description="Helical" evidence="21">
    <location>
        <begin position="132"/>
        <end position="150"/>
    </location>
</feature>
<dbReference type="GO" id="GO:0005886">
    <property type="term" value="C:plasma membrane"/>
    <property type="evidence" value="ECO:0007669"/>
    <property type="project" value="UniProtKB-SubCell"/>
</dbReference>
<dbReference type="EC" id="2.4.99.28" evidence="19"/>
<dbReference type="InterPro" id="IPR013437">
    <property type="entry name" value="FtsW"/>
</dbReference>
<comment type="similarity">
    <text evidence="16">Belongs to the SEDS family. FtsW subfamily.</text>
</comment>
<evidence type="ECO:0000256" key="3">
    <source>
        <dbReference type="ARBA" id="ARBA00022475"/>
    </source>
</evidence>
<organism evidence="22 23">
    <name type="scientific">Candidatus Buchananbacteria bacterium RIFCSPHIGHO2_01_FULL_39_8</name>
    <dbReference type="NCBI Taxonomy" id="1797533"/>
    <lineage>
        <taxon>Bacteria</taxon>
        <taxon>Candidatus Buchananiibacteriota</taxon>
    </lineage>
</organism>
<evidence type="ECO:0000256" key="10">
    <source>
        <dbReference type="ARBA" id="ARBA00022989"/>
    </source>
</evidence>
<dbReference type="InterPro" id="IPR018365">
    <property type="entry name" value="Cell_cycle_FtsW-rel_CS"/>
</dbReference>
<feature type="transmembrane region" description="Helical" evidence="21">
    <location>
        <begin position="257"/>
        <end position="282"/>
    </location>
</feature>
<accession>A0A1G1Y0Y6</accession>
<dbReference type="EMBL" id="MHIC01000007">
    <property type="protein sequence ID" value="OGY45958.1"/>
    <property type="molecule type" value="Genomic_DNA"/>
</dbReference>
<keyword evidence="13" id="KW-0961">Cell wall biogenesis/degradation</keyword>
<dbReference type="PROSITE" id="PS00428">
    <property type="entry name" value="FTSW_RODA_SPOVE"/>
    <property type="match status" value="1"/>
</dbReference>
<feature type="transmembrane region" description="Helical" evidence="21">
    <location>
        <begin position="35"/>
        <end position="55"/>
    </location>
</feature>
<reference evidence="22 23" key="1">
    <citation type="journal article" date="2016" name="Nat. Commun.">
        <title>Thousands of microbial genomes shed light on interconnected biogeochemical processes in an aquifer system.</title>
        <authorList>
            <person name="Anantharaman K."/>
            <person name="Brown C.T."/>
            <person name="Hug L.A."/>
            <person name="Sharon I."/>
            <person name="Castelle C.J."/>
            <person name="Probst A.J."/>
            <person name="Thomas B.C."/>
            <person name="Singh A."/>
            <person name="Wilkins M.J."/>
            <person name="Karaoz U."/>
            <person name="Brodie E.L."/>
            <person name="Williams K.H."/>
            <person name="Hubbard S.S."/>
            <person name="Banfield J.F."/>
        </authorList>
    </citation>
    <scope>NUCLEOTIDE SEQUENCE [LARGE SCALE GENOMIC DNA]</scope>
</reference>
<proteinExistence type="inferred from homology"/>
<feature type="transmembrane region" description="Helical" evidence="21">
    <location>
        <begin position="303"/>
        <end position="325"/>
    </location>
</feature>
<sequence>MLGGIIFLILIFGLIALYSASNFESLNKFGDTYYLFKHQLIFGLLPGLILLFILARINYNQWEKYPVLFFILAIILLTLVFIPGVGATYGRAKSWVNIAGFSFQPAEIVKLLFILSLASWFAHRGKEKTSDFWNGLVPFTVILALISLPIIMQPDIGTLAVVVIIAFAIYFIAGGKIFHIISLGLVGLGAFGILIAQAPYRAQRLMTFLYPELDPEGIGYHIKQAFLAIGSGGWFGLGLGQSRQKLAYLPEVKADSIFAIIAEEMGFIVSAGLIILFLVLLFRGLKLAQAAPDDFSRYTIVGIIIWFSLQAFLNIAAMVGLLPLTGIPLPFISYGGTALMSALAATGILINISKHI</sequence>
<dbReference type="GO" id="GO:0009252">
    <property type="term" value="P:peptidoglycan biosynthetic process"/>
    <property type="evidence" value="ECO:0007669"/>
    <property type="project" value="UniProtKB-KW"/>
</dbReference>
<evidence type="ECO:0000256" key="1">
    <source>
        <dbReference type="ARBA" id="ARBA00004651"/>
    </source>
</evidence>
<dbReference type="STRING" id="1797533.A2731_04375"/>
<name>A0A1G1Y0Y6_9BACT</name>
<protein>
    <recommendedName>
        <fullName evidence="17">Probable peptidoglycan glycosyltransferase FtsW</fullName>
        <ecNumber evidence="19">2.4.99.28</ecNumber>
    </recommendedName>
    <alternativeName>
        <fullName evidence="18">Cell division protein FtsW</fullName>
    </alternativeName>
    <alternativeName>
        <fullName evidence="15">Cell wall polymerase</fullName>
    </alternativeName>
    <alternativeName>
        <fullName evidence="14">Peptidoglycan polymerase</fullName>
    </alternativeName>
</protein>
<evidence type="ECO:0000256" key="15">
    <source>
        <dbReference type="ARBA" id="ARBA00033270"/>
    </source>
</evidence>
<gene>
    <name evidence="22" type="ORF">A2731_04375</name>
</gene>
<feature type="transmembrane region" description="Helical" evidence="21">
    <location>
        <begin position="180"/>
        <end position="200"/>
    </location>
</feature>
<evidence type="ECO:0000256" key="12">
    <source>
        <dbReference type="ARBA" id="ARBA00023306"/>
    </source>
</evidence>
<keyword evidence="4 22" id="KW-0132">Cell division</keyword>
<keyword evidence="10 21" id="KW-1133">Transmembrane helix</keyword>
<evidence type="ECO:0000256" key="9">
    <source>
        <dbReference type="ARBA" id="ARBA00022984"/>
    </source>
</evidence>
<evidence type="ECO:0000256" key="18">
    <source>
        <dbReference type="ARBA" id="ARBA00041418"/>
    </source>
</evidence>
<feature type="transmembrane region" description="Helical" evidence="21">
    <location>
        <begin position="95"/>
        <end position="120"/>
    </location>
</feature>
<keyword evidence="8" id="KW-0133">Cell shape</keyword>
<evidence type="ECO:0000256" key="17">
    <source>
        <dbReference type="ARBA" id="ARBA00041185"/>
    </source>
</evidence>
<keyword evidence="11 21" id="KW-0472">Membrane</keyword>
<evidence type="ECO:0000256" key="4">
    <source>
        <dbReference type="ARBA" id="ARBA00022618"/>
    </source>
</evidence>
<evidence type="ECO:0000256" key="2">
    <source>
        <dbReference type="ARBA" id="ARBA00004752"/>
    </source>
</evidence>
<keyword evidence="7 21" id="KW-0812">Transmembrane</keyword>
<evidence type="ECO:0000256" key="13">
    <source>
        <dbReference type="ARBA" id="ARBA00023316"/>
    </source>
</evidence>
<evidence type="ECO:0000256" key="7">
    <source>
        <dbReference type="ARBA" id="ARBA00022692"/>
    </source>
</evidence>
<dbReference type="GO" id="GO:0015648">
    <property type="term" value="F:lipid-linked peptidoglycan transporter activity"/>
    <property type="evidence" value="ECO:0007669"/>
    <property type="project" value="TreeGrafter"/>
</dbReference>
<keyword evidence="9" id="KW-0573">Peptidoglycan synthesis</keyword>
<dbReference type="AlphaFoldDB" id="A0A1G1Y0Y6"/>
<evidence type="ECO:0000256" key="14">
    <source>
        <dbReference type="ARBA" id="ARBA00032370"/>
    </source>
</evidence>
<feature type="transmembrane region" description="Helical" evidence="21">
    <location>
        <begin position="156"/>
        <end position="173"/>
    </location>
</feature>
<dbReference type="NCBIfam" id="TIGR02614">
    <property type="entry name" value="ftsW"/>
    <property type="match status" value="1"/>
</dbReference>
<dbReference type="PANTHER" id="PTHR30474">
    <property type="entry name" value="CELL CYCLE PROTEIN"/>
    <property type="match status" value="1"/>
</dbReference>
<evidence type="ECO:0000256" key="11">
    <source>
        <dbReference type="ARBA" id="ARBA00023136"/>
    </source>
</evidence>
<evidence type="ECO:0000313" key="23">
    <source>
        <dbReference type="Proteomes" id="UP000176241"/>
    </source>
</evidence>
<feature type="transmembrane region" description="Helical" evidence="21">
    <location>
        <begin position="67"/>
        <end position="89"/>
    </location>
</feature>